<feature type="transmembrane region" description="Helical" evidence="7">
    <location>
        <begin position="51"/>
        <end position="72"/>
    </location>
</feature>
<evidence type="ECO:0000256" key="6">
    <source>
        <dbReference type="ARBA" id="ARBA00023136"/>
    </source>
</evidence>
<evidence type="ECO:0000313" key="8">
    <source>
        <dbReference type="Proteomes" id="UP000818029"/>
    </source>
</evidence>
<dbReference type="NCBIfam" id="TIGR00797">
    <property type="entry name" value="matE"/>
    <property type="match status" value="1"/>
</dbReference>
<keyword evidence="5 7" id="KW-1133">Transmembrane helix</keyword>
<gene>
    <name evidence="9" type="primary">LOC107903809</name>
</gene>
<dbReference type="GO" id="GO:1990961">
    <property type="term" value="P:xenobiotic detoxification by transmembrane export across the plasma membrane"/>
    <property type="evidence" value="ECO:0007669"/>
    <property type="project" value="InterPro"/>
</dbReference>
<reference evidence="9" key="2">
    <citation type="submission" date="2025-08" db="UniProtKB">
        <authorList>
            <consortium name="RefSeq"/>
        </authorList>
    </citation>
    <scope>IDENTIFICATION</scope>
</reference>
<dbReference type="Proteomes" id="UP000818029">
    <property type="component" value="Chromosome D05"/>
</dbReference>
<dbReference type="InterPro" id="IPR045069">
    <property type="entry name" value="MATE_euk"/>
</dbReference>
<comment type="similarity">
    <text evidence="2 7">Belongs to the multi antimicrobial extrusion (MATE) (TC 2.A.66.1) family.</text>
</comment>
<dbReference type="GO" id="GO:0016020">
    <property type="term" value="C:membrane"/>
    <property type="evidence" value="ECO:0000318"/>
    <property type="project" value="GO_Central"/>
</dbReference>
<accession>A0A1U8J546</accession>
<dbReference type="GeneID" id="107903809"/>
<dbReference type="RefSeq" id="XP_016685467.1">
    <property type="nucleotide sequence ID" value="XM_016829978.2"/>
</dbReference>
<sequence>MARTYESLIDDKIEQGFLANERDGSDINSSLDLHEFIEETKRIGYITGPMVAVHFSQYFLQFISVVMVGHLGQLSLSSIAIAVSFGAVTDFSVLFGMSGALETLCGQAYGAQQYGKLGTHTYTAIFSLILACLPLTTLWVYMGKLFILIGQDPVISEEVGKLIIWLIPALYAYATLQPIIRFFQTQSLIMPLLVGSCSILCFHVLLCWGLVFKSGLGNQGAALAISISYWTNVISLGLYMMFSDTCSKTLAPITIDVFRGVREFFRLAIPSASMICLEWWSFELLIIFSGFLPNPQLETSVTSVCLATMSTLFPIPEGIGAAASTRVSNELGAGNPCSARIVVFTALLIALLESVTVGAALFFSRHVFGYVFSNDKEVIDYVTNRAPLLSLSVVLDSLQVVLSGIARGSGWQDLGAYINLAAYYLCGVPVAVVLGFWVKMRGKGLWIGLQAGSFLQVLLLSAITSCIDWHKQARKARDRLLESDVETQAQISGD</sequence>
<feature type="transmembrane region" description="Helical" evidence="7">
    <location>
        <begin position="341"/>
        <end position="368"/>
    </location>
</feature>
<dbReference type="GO" id="GO:0042910">
    <property type="term" value="F:xenobiotic transmembrane transporter activity"/>
    <property type="evidence" value="ECO:0007669"/>
    <property type="project" value="InterPro"/>
</dbReference>
<dbReference type="PaxDb" id="3635-A0A1U8J546"/>
<evidence type="ECO:0000256" key="7">
    <source>
        <dbReference type="RuleBase" id="RU004914"/>
    </source>
</evidence>
<dbReference type="PANTHER" id="PTHR11206">
    <property type="entry name" value="MULTIDRUG RESISTANCE PROTEIN"/>
    <property type="match status" value="1"/>
</dbReference>
<keyword evidence="6 7" id="KW-0472">Membrane</keyword>
<dbReference type="AlphaFoldDB" id="A0A1U8J546"/>
<feature type="transmembrane region" description="Helical" evidence="7">
    <location>
        <begin position="444"/>
        <end position="467"/>
    </location>
</feature>
<feature type="transmembrane region" description="Helical" evidence="7">
    <location>
        <begin position="192"/>
        <end position="211"/>
    </location>
</feature>
<protein>
    <recommendedName>
        <fullName evidence="7">Protein DETOXIFICATION</fullName>
    </recommendedName>
    <alternativeName>
        <fullName evidence="7">Multidrug and toxic compound extrusion protein</fullName>
    </alternativeName>
</protein>
<keyword evidence="8" id="KW-1185">Reference proteome</keyword>
<feature type="transmembrane region" description="Helical" evidence="7">
    <location>
        <begin position="78"/>
        <end position="101"/>
    </location>
</feature>
<dbReference type="GO" id="GO:0015297">
    <property type="term" value="F:antiporter activity"/>
    <property type="evidence" value="ECO:0007669"/>
    <property type="project" value="InterPro"/>
</dbReference>
<feature type="transmembrane region" description="Helical" evidence="7">
    <location>
        <begin position="223"/>
        <end position="243"/>
    </location>
</feature>
<dbReference type="GO" id="GO:0022857">
    <property type="term" value="F:transmembrane transporter activity"/>
    <property type="evidence" value="ECO:0000318"/>
    <property type="project" value="GO_Central"/>
</dbReference>
<dbReference type="CDD" id="cd13132">
    <property type="entry name" value="MATE_eukaryotic"/>
    <property type="match status" value="1"/>
</dbReference>
<dbReference type="KEGG" id="ghi:107903809"/>
<dbReference type="Pfam" id="PF01554">
    <property type="entry name" value="MatE"/>
    <property type="match status" value="2"/>
</dbReference>
<evidence type="ECO:0000256" key="3">
    <source>
        <dbReference type="ARBA" id="ARBA00022448"/>
    </source>
</evidence>
<keyword evidence="4 7" id="KW-0812">Transmembrane</keyword>
<organism evidence="8 9">
    <name type="scientific">Gossypium hirsutum</name>
    <name type="common">Upland cotton</name>
    <name type="synonym">Gossypium mexicanum</name>
    <dbReference type="NCBI Taxonomy" id="3635"/>
    <lineage>
        <taxon>Eukaryota</taxon>
        <taxon>Viridiplantae</taxon>
        <taxon>Streptophyta</taxon>
        <taxon>Embryophyta</taxon>
        <taxon>Tracheophyta</taxon>
        <taxon>Spermatophyta</taxon>
        <taxon>Magnoliopsida</taxon>
        <taxon>eudicotyledons</taxon>
        <taxon>Gunneridae</taxon>
        <taxon>Pentapetalae</taxon>
        <taxon>rosids</taxon>
        <taxon>malvids</taxon>
        <taxon>Malvales</taxon>
        <taxon>Malvaceae</taxon>
        <taxon>Malvoideae</taxon>
        <taxon>Gossypium</taxon>
    </lineage>
</organism>
<evidence type="ECO:0000256" key="1">
    <source>
        <dbReference type="ARBA" id="ARBA00004141"/>
    </source>
</evidence>
<feature type="transmembrane region" description="Helical" evidence="7">
    <location>
        <begin position="264"/>
        <end position="288"/>
    </location>
</feature>
<evidence type="ECO:0000313" key="9">
    <source>
        <dbReference type="RefSeq" id="XP_016685467.1"/>
    </source>
</evidence>
<feature type="transmembrane region" description="Helical" evidence="7">
    <location>
        <begin position="162"/>
        <end position="180"/>
    </location>
</feature>
<evidence type="ECO:0000256" key="2">
    <source>
        <dbReference type="ARBA" id="ARBA00010199"/>
    </source>
</evidence>
<dbReference type="STRING" id="3635.A0A1U8J546"/>
<comment type="subcellular location">
    <subcellularLocation>
        <location evidence="1">Membrane</location>
        <topology evidence="1">Multi-pass membrane protein</topology>
    </subcellularLocation>
</comment>
<feature type="transmembrane region" description="Helical" evidence="7">
    <location>
        <begin position="417"/>
        <end position="438"/>
    </location>
</feature>
<name>A0A1U8J546_GOSHI</name>
<reference evidence="8" key="1">
    <citation type="journal article" date="2020" name="Nat. Genet.">
        <title>Genomic diversifications of five Gossypium allopolyploid species and their impact on cotton improvement.</title>
        <authorList>
            <person name="Chen Z.J."/>
            <person name="Sreedasyam A."/>
            <person name="Ando A."/>
            <person name="Song Q."/>
            <person name="De Santiago L.M."/>
            <person name="Hulse-Kemp A.M."/>
            <person name="Ding M."/>
            <person name="Ye W."/>
            <person name="Kirkbride R.C."/>
            <person name="Jenkins J."/>
            <person name="Plott C."/>
            <person name="Lovell J."/>
            <person name="Lin Y.M."/>
            <person name="Vaughn R."/>
            <person name="Liu B."/>
            <person name="Simpson S."/>
            <person name="Scheffler B.E."/>
            <person name="Wen L."/>
            <person name="Saski C.A."/>
            <person name="Grover C.E."/>
            <person name="Hu G."/>
            <person name="Conover J.L."/>
            <person name="Carlson J.W."/>
            <person name="Shu S."/>
            <person name="Boston L.B."/>
            <person name="Williams M."/>
            <person name="Peterson D.G."/>
            <person name="McGee K."/>
            <person name="Jones D.C."/>
            <person name="Wendel J.F."/>
            <person name="Stelly D.M."/>
            <person name="Grimwood J."/>
            <person name="Schmutz J."/>
        </authorList>
    </citation>
    <scope>NUCLEOTIDE SEQUENCE [LARGE SCALE GENOMIC DNA]</scope>
    <source>
        <strain evidence="8">cv. TM-1</strain>
    </source>
</reference>
<keyword evidence="3" id="KW-0813">Transport</keyword>
<proteinExistence type="inferred from homology"/>
<dbReference type="OrthoDB" id="2126698at2759"/>
<evidence type="ECO:0000256" key="4">
    <source>
        <dbReference type="ARBA" id="ARBA00022692"/>
    </source>
</evidence>
<dbReference type="InterPro" id="IPR002528">
    <property type="entry name" value="MATE_fam"/>
</dbReference>
<evidence type="ECO:0000256" key="5">
    <source>
        <dbReference type="ARBA" id="ARBA00022989"/>
    </source>
</evidence>
<feature type="transmembrane region" description="Helical" evidence="7">
    <location>
        <begin position="122"/>
        <end position="142"/>
    </location>
</feature>